<feature type="transmembrane region" description="Helical" evidence="23">
    <location>
        <begin position="269"/>
        <end position="286"/>
    </location>
</feature>
<dbReference type="InterPro" id="IPR001757">
    <property type="entry name" value="P_typ_ATPase"/>
</dbReference>
<keyword evidence="16 23" id="KW-1133">Transmembrane helix</keyword>
<dbReference type="EC" id="7.2.2.8" evidence="3"/>
<keyword evidence="5" id="KW-0813">Transport</keyword>
<keyword evidence="26" id="KW-1185">Reference proteome</keyword>
<dbReference type="GO" id="GO:0043682">
    <property type="term" value="F:P-type divalent copper transporter activity"/>
    <property type="evidence" value="ECO:0007669"/>
    <property type="project" value="TreeGrafter"/>
</dbReference>
<name>A0A1M4SZ48_9FIRM</name>
<evidence type="ECO:0000256" key="3">
    <source>
        <dbReference type="ARBA" id="ARBA00012517"/>
    </source>
</evidence>
<dbReference type="PROSITE" id="PS01047">
    <property type="entry name" value="HMA_1"/>
    <property type="match status" value="2"/>
</dbReference>
<evidence type="ECO:0000259" key="24">
    <source>
        <dbReference type="PROSITE" id="PS50846"/>
    </source>
</evidence>
<dbReference type="Pfam" id="PF00702">
    <property type="entry name" value="Hydrolase"/>
    <property type="match status" value="1"/>
</dbReference>
<dbReference type="GO" id="GO:0016887">
    <property type="term" value="F:ATP hydrolysis activity"/>
    <property type="evidence" value="ECO:0007669"/>
    <property type="project" value="InterPro"/>
</dbReference>
<evidence type="ECO:0000256" key="20">
    <source>
        <dbReference type="ARBA" id="ARBA00029719"/>
    </source>
</evidence>
<feature type="domain" description="HMA" evidence="24">
    <location>
        <begin position="78"/>
        <end position="144"/>
    </location>
</feature>
<dbReference type="Proteomes" id="UP000184196">
    <property type="component" value="Unassembled WGS sequence"/>
</dbReference>
<evidence type="ECO:0000256" key="16">
    <source>
        <dbReference type="ARBA" id="ARBA00022989"/>
    </source>
</evidence>
<evidence type="ECO:0000256" key="19">
    <source>
        <dbReference type="ARBA" id="ARBA00023136"/>
    </source>
</evidence>
<dbReference type="NCBIfam" id="TIGR01525">
    <property type="entry name" value="ATPase-IB_hvy"/>
    <property type="match status" value="1"/>
</dbReference>
<dbReference type="SUPFAM" id="SSF81665">
    <property type="entry name" value="Calcium ATPase, transmembrane domain M"/>
    <property type="match status" value="1"/>
</dbReference>
<dbReference type="InterPro" id="IPR036163">
    <property type="entry name" value="HMA_dom_sf"/>
</dbReference>
<dbReference type="GO" id="GO:0005507">
    <property type="term" value="F:copper ion binding"/>
    <property type="evidence" value="ECO:0007669"/>
    <property type="project" value="InterPro"/>
</dbReference>
<keyword evidence="8 23" id="KW-0812">Transmembrane</keyword>
<dbReference type="Gene3D" id="3.30.70.100">
    <property type="match status" value="2"/>
</dbReference>
<feature type="transmembrane region" description="Helical" evidence="23">
    <location>
        <begin position="238"/>
        <end position="257"/>
    </location>
</feature>
<evidence type="ECO:0000256" key="14">
    <source>
        <dbReference type="ARBA" id="ARBA00022842"/>
    </source>
</evidence>
<evidence type="ECO:0000256" key="4">
    <source>
        <dbReference type="ARBA" id="ARBA00015102"/>
    </source>
</evidence>
<dbReference type="Pfam" id="PF00122">
    <property type="entry name" value="E1-E2_ATPase"/>
    <property type="match status" value="1"/>
</dbReference>
<dbReference type="SFLD" id="SFLDG00002">
    <property type="entry name" value="C1.7:_P-type_atpase_like"/>
    <property type="match status" value="1"/>
</dbReference>
<dbReference type="InterPro" id="IPR018303">
    <property type="entry name" value="ATPase_P-typ_P_site"/>
</dbReference>
<evidence type="ECO:0000256" key="8">
    <source>
        <dbReference type="ARBA" id="ARBA00022692"/>
    </source>
</evidence>
<proteinExistence type="inferred from homology"/>
<dbReference type="GO" id="GO:0005886">
    <property type="term" value="C:plasma membrane"/>
    <property type="evidence" value="ECO:0007669"/>
    <property type="project" value="UniProtKB-SubCell"/>
</dbReference>
<dbReference type="CDD" id="cd00371">
    <property type="entry name" value="HMA"/>
    <property type="match status" value="2"/>
</dbReference>
<dbReference type="GO" id="GO:0055070">
    <property type="term" value="P:copper ion homeostasis"/>
    <property type="evidence" value="ECO:0007669"/>
    <property type="project" value="TreeGrafter"/>
</dbReference>
<dbReference type="InterPro" id="IPR023299">
    <property type="entry name" value="ATPase_P-typ_cyto_dom_N"/>
</dbReference>
<feature type="transmembrane region" description="Helical" evidence="23">
    <location>
        <begin position="814"/>
        <end position="836"/>
    </location>
</feature>
<dbReference type="FunFam" id="2.70.150.10:FF:000002">
    <property type="entry name" value="Copper-transporting ATPase 1, putative"/>
    <property type="match status" value="1"/>
</dbReference>
<keyword evidence="19 23" id="KW-0472">Membrane</keyword>
<evidence type="ECO:0000256" key="21">
    <source>
        <dbReference type="ARBA" id="ARBA00033239"/>
    </source>
</evidence>
<evidence type="ECO:0000256" key="18">
    <source>
        <dbReference type="ARBA" id="ARBA00023065"/>
    </source>
</evidence>
<dbReference type="InterPro" id="IPR027256">
    <property type="entry name" value="P-typ_ATPase_IB"/>
</dbReference>
<dbReference type="InterPro" id="IPR036412">
    <property type="entry name" value="HAD-like_sf"/>
</dbReference>
<keyword evidence="7" id="KW-0597">Phosphoprotein</keyword>
<keyword evidence="13 23" id="KW-0067">ATP-binding</keyword>
<dbReference type="InterPro" id="IPR008250">
    <property type="entry name" value="ATPase_P-typ_transduc_dom_A_sf"/>
</dbReference>
<keyword evidence="12" id="KW-0187">Copper transport</keyword>
<evidence type="ECO:0000256" key="7">
    <source>
        <dbReference type="ARBA" id="ARBA00022553"/>
    </source>
</evidence>
<evidence type="ECO:0000256" key="5">
    <source>
        <dbReference type="ARBA" id="ARBA00022448"/>
    </source>
</evidence>
<feature type="transmembrane region" description="Helical" evidence="23">
    <location>
        <begin position="462"/>
        <end position="486"/>
    </location>
</feature>
<evidence type="ECO:0000256" key="22">
    <source>
        <dbReference type="ARBA" id="ARBA00049289"/>
    </source>
</evidence>
<dbReference type="FunFam" id="3.30.70.100:FF:000005">
    <property type="entry name" value="Copper-exporting P-type ATPase A"/>
    <property type="match status" value="2"/>
</dbReference>
<evidence type="ECO:0000256" key="2">
    <source>
        <dbReference type="ARBA" id="ARBA00006024"/>
    </source>
</evidence>
<dbReference type="AlphaFoldDB" id="A0A1M4SZ48"/>
<comment type="catalytic activity">
    <reaction evidence="22">
        <text>Cu(+)(in) + ATP + H2O = Cu(+)(out) + ADP + phosphate + H(+)</text>
        <dbReference type="Rhea" id="RHEA:25792"/>
        <dbReference type="ChEBI" id="CHEBI:15377"/>
        <dbReference type="ChEBI" id="CHEBI:15378"/>
        <dbReference type="ChEBI" id="CHEBI:30616"/>
        <dbReference type="ChEBI" id="CHEBI:43474"/>
        <dbReference type="ChEBI" id="CHEBI:49552"/>
        <dbReference type="ChEBI" id="CHEBI:456216"/>
        <dbReference type="EC" id="7.2.2.8"/>
    </reaction>
</comment>
<feature type="domain" description="HMA" evidence="24">
    <location>
        <begin position="10"/>
        <end position="76"/>
    </location>
</feature>
<evidence type="ECO:0000256" key="17">
    <source>
        <dbReference type="ARBA" id="ARBA00023008"/>
    </source>
</evidence>
<dbReference type="InterPro" id="IPR044492">
    <property type="entry name" value="P_typ_ATPase_HD_dom"/>
</dbReference>
<protein>
    <recommendedName>
        <fullName evidence="4">Copper-exporting P-type ATPase</fullName>
        <ecNumber evidence="3">7.2.2.8</ecNumber>
    </recommendedName>
    <alternativeName>
        <fullName evidence="20">Copper-exporting P-type ATPase A</fullName>
    </alternativeName>
    <alternativeName>
        <fullName evidence="21">Cu(+)-exporting ATPase</fullName>
    </alternativeName>
</protein>
<dbReference type="InterPro" id="IPR006122">
    <property type="entry name" value="HMA_Cu_ion-bd"/>
</dbReference>
<dbReference type="NCBIfam" id="TIGR00003">
    <property type="entry name" value="copper ion binding protein"/>
    <property type="match status" value="2"/>
</dbReference>
<dbReference type="SFLD" id="SFLDS00003">
    <property type="entry name" value="Haloacid_Dehalogenase"/>
    <property type="match status" value="1"/>
</dbReference>
<accession>A0A1M4SZ48</accession>
<dbReference type="PRINTS" id="PR00942">
    <property type="entry name" value="CUATPASEI"/>
</dbReference>
<feature type="transmembrane region" description="Helical" evidence="23">
    <location>
        <begin position="170"/>
        <end position="192"/>
    </location>
</feature>
<gene>
    <name evidence="25" type="ORF">SAMN02745218_00185</name>
</gene>
<evidence type="ECO:0000256" key="13">
    <source>
        <dbReference type="ARBA" id="ARBA00022840"/>
    </source>
</evidence>
<dbReference type="FunFam" id="3.40.50.1000:FF:000144">
    <property type="entry name" value="copper-transporting ATPase 1 isoform X2"/>
    <property type="match status" value="1"/>
</dbReference>
<dbReference type="GO" id="GO:0140581">
    <property type="term" value="F:P-type monovalent copper transporter activity"/>
    <property type="evidence" value="ECO:0007669"/>
    <property type="project" value="UniProtKB-EC"/>
</dbReference>
<dbReference type="InterPro" id="IPR059000">
    <property type="entry name" value="ATPase_P-type_domA"/>
</dbReference>
<comment type="subcellular location">
    <subcellularLocation>
        <location evidence="1">Cell membrane</location>
        <topology evidence="1">Multi-pass membrane protein</topology>
    </subcellularLocation>
</comment>
<dbReference type="PRINTS" id="PR00119">
    <property type="entry name" value="CATATPASE"/>
</dbReference>
<evidence type="ECO:0000256" key="15">
    <source>
        <dbReference type="ARBA" id="ARBA00022967"/>
    </source>
</evidence>
<dbReference type="NCBIfam" id="TIGR01494">
    <property type="entry name" value="ATPase_P-type"/>
    <property type="match status" value="2"/>
</dbReference>
<dbReference type="CDD" id="cd02094">
    <property type="entry name" value="P-type_ATPase_Cu-like"/>
    <property type="match status" value="1"/>
</dbReference>
<keyword evidence="15" id="KW-1278">Translocase</keyword>
<dbReference type="Pfam" id="PF00403">
    <property type="entry name" value="HMA"/>
    <property type="match status" value="2"/>
</dbReference>
<dbReference type="PROSITE" id="PS50846">
    <property type="entry name" value="HMA_2"/>
    <property type="match status" value="2"/>
</dbReference>
<evidence type="ECO:0000313" key="25">
    <source>
        <dbReference type="EMBL" id="SHE37461.1"/>
    </source>
</evidence>
<dbReference type="GO" id="GO:0005524">
    <property type="term" value="F:ATP binding"/>
    <property type="evidence" value="ECO:0007669"/>
    <property type="project" value="UniProtKB-UniRule"/>
</dbReference>
<dbReference type="SUPFAM" id="SSF81653">
    <property type="entry name" value="Calcium ATPase, transduction domain A"/>
    <property type="match status" value="1"/>
</dbReference>
<dbReference type="EMBL" id="FQUW01000005">
    <property type="protein sequence ID" value="SHE37461.1"/>
    <property type="molecule type" value="Genomic_DNA"/>
</dbReference>
<dbReference type="PANTHER" id="PTHR43520:SF8">
    <property type="entry name" value="P-TYPE CU(+) TRANSPORTER"/>
    <property type="match status" value="1"/>
</dbReference>
<dbReference type="PANTHER" id="PTHR43520">
    <property type="entry name" value="ATP7, ISOFORM B"/>
    <property type="match status" value="1"/>
</dbReference>
<dbReference type="InterPro" id="IPR023214">
    <property type="entry name" value="HAD_sf"/>
</dbReference>
<keyword evidence="17" id="KW-0186">Copper</keyword>
<sequence>MPVKEEKIMKQISIPVEGMTCAACVARVERALKNTPGVADTAVNLVTGKVSITYDPQKVSVEQLVKTIRELGYQVPTGEIHLTVRGMSCAACVARVERAVSGLPGVLNVAVSLPAEYARVTFYPGTVTPAQIREAIAGLGYEVAEKATGQEALDRERQARRQEIHRQARNMWVAWPLSLLVMLGMFRDVWILPRFVPEFMGNTLFLWALTTPVVFIAGWQFFVHSFNGLKKGATDMNLLYATGIGAAYIIATINTFWPGAGFGGKGATFFESAALLTAFIVLGRYLEALTRGRVSEAIRKLLNLQPKTARVIREGREMEIAALDVVPGDVVVVRPGESIPVDGRVIEGHSAVDESMITGESIPVEKKPGDEVIGATINKTGTFKFEATRVGRDTALARIIRLVEDAQATRAPVQRLADLVAGHFIAGVHVLALVVFLFWFFYGYHAFFRPDSHFILSPYSLAQVGVFGFALLLSVTTLVISCPCALGLATPSAMMAGTGKGAENGILFKGADAVEATAALQAVLFDKTGTITRGEPSLTNVVPAPGFSQEELLRLAAAAEKNSEHPLGEAIVRGAEKAGVAVEEAEEFEAIPGHGIKARYQGRTILLGNRRLMEREGVSIETLLPSVKSLEQDGKTAMFLAVDGQAAGVIAVADTIKEHVPQAIARLKKMGMQVIMITGDNRRTAEAIARQAGIESVLAEVLPQDKAEEVRRLQARGLRVAMVGDGINDAPALAAADVGMAIGTGTDIAKETGEVILIKADLRDVVSAIEIARATMRKVRQNLAWAFVYNSLGIPIAAGLLYPSTGLIVSPELAAFFMAMSSVSVTLNTLLLKRFVPSMKRGQRKTRGEAAQPLPGPALR</sequence>
<evidence type="ECO:0000256" key="9">
    <source>
        <dbReference type="ARBA" id="ARBA00022723"/>
    </source>
</evidence>
<keyword evidence="6 23" id="KW-1003">Cell membrane</keyword>
<comment type="similarity">
    <text evidence="2 23">Belongs to the cation transport ATPase (P-type) (TC 3.A.3) family. Type IB subfamily.</text>
</comment>
<evidence type="ECO:0000256" key="12">
    <source>
        <dbReference type="ARBA" id="ARBA00022796"/>
    </source>
</evidence>
<evidence type="ECO:0000313" key="26">
    <source>
        <dbReference type="Proteomes" id="UP000184196"/>
    </source>
</evidence>
<feature type="transmembrane region" description="Helical" evidence="23">
    <location>
        <begin position="783"/>
        <end position="802"/>
    </location>
</feature>
<evidence type="ECO:0000256" key="10">
    <source>
        <dbReference type="ARBA" id="ARBA00022737"/>
    </source>
</evidence>
<keyword evidence="18" id="KW-0406">Ion transport</keyword>
<organism evidence="25 26">
    <name type="scientific">Desulfofundulus australicus DSM 11792</name>
    <dbReference type="NCBI Taxonomy" id="1121425"/>
    <lineage>
        <taxon>Bacteria</taxon>
        <taxon>Bacillati</taxon>
        <taxon>Bacillota</taxon>
        <taxon>Clostridia</taxon>
        <taxon>Eubacteriales</taxon>
        <taxon>Peptococcaceae</taxon>
        <taxon>Desulfofundulus</taxon>
    </lineage>
</organism>
<dbReference type="SUPFAM" id="SSF55008">
    <property type="entry name" value="HMA, heavy metal-associated domain"/>
    <property type="match status" value="2"/>
</dbReference>
<dbReference type="SFLD" id="SFLDF00027">
    <property type="entry name" value="p-type_atpase"/>
    <property type="match status" value="1"/>
</dbReference>
<evidence type="ECO:0000256" key="23">
    <source>
        <dbReference type="RuleBase" id="RU362081"/>
    </source>
</evidence>
<dbReference type="Gene3D" id="2.70.150.10">
    <property type="entry name" value="Calcium-transporting ATPase, cytoplasmic transduction domain A"/>
    <property type="match status" value="1"/>
</dbReference>
<dbReference type="InterPro" id="IPR006121">
    <property type="entry name" value="HMA_dom"/>
</dbReference>
<reference evidence="26" key="1">
    <citation type="submission" date="2016-11" db="EMBL/GenBank/DDBJ databases">
        <authorList>
            <person name="Varghese N."/>
            <person name="Submissions S."/>
        </authorList>
    </citation>
    <scope>NUCLEOTIDE SEQUENCE [LARGE SCALE GENOMIC DNA]</scope>
    <source>
        <strain evidence="26">DSM 11792</strain>
    </source>
</reference>
<feature type="transmembrane region" description="Helical" evidence="23">
    <location>
        <begin position="419"/>
        <end position="442"/>
    </location>
</feature>
<evidence type="ECO:0000256" key="11">
    <source>
        <dbReference type="ARBA" id="ARBA00022741"/>
    </source>
</evidence>
<dbReference type="InterPro" id="IPR023298">
    <property type="entry name" value="ATPase_P-typ_TM_dom_sf"/>
</dbReference>
<evidence type="ECO:0000256" key="6">
    <source>
        <dbReference type="ARBA" id="ARBA00022475"/>
    </source>
</evidence>
<dbReference type="PROSITE" id="PS00154">
    <property type="entry name" value="ATPASE_E1_E2"/>
    <property type="match status" value="1"/>
</dbReference>
<keyword evidence="11 23" id="KW-0547">Nucleotide-binding</keyword>
<dbReference type="InterPro" id="IPR017969">
    <property type="entry name" value="Heavy-metal-associated_CS"/>
</dbReference>
<feature type="transmembrane region" description="Helical" evidence="23">
    <location>
        <begin position="204"/>
        <end position="226"/>
    </location>
</feature>
<keyword evidence="14" id="KW-0460">Magnesium</keyword>
<dbReference type="Gene3D" id="3.40.50.1000">
    <property type="entry name" value="HAD superfamily/HAD-like"/>
    <property type="match status" value="1"/>
</dbReference>
<dbReference type="Gene3D" id="3.40.1110.10">
    <property type="entry name" value="Calcium-transporting ATPase, cytoplasmic domain N"/>
    <property type="match status" value="1"/>
</dbReference>
<evidence type="ECO:0000256" key="1">
    <source>
        <dbReference type="ARBA" id="ARBA00004651"/>
    </source>
</evidence>
<keyword evidence="10" id="KW-0677">Repeat</keyword>
<dbReference type="SUPFAM" id="SSF56784">
    <property type="entry name" value="HAD-like"/>
    <property type="match status" value="1"/>
</dbReference>
<keyword evidence="9 23" id="KW-0479">Metal-binding</keyword>